<gene>
    <name evidence="3" type="ORF">AAIG11_12970</name>
</gene>
<feature type="domain" description="Nif11" evidence="2">
    <location>
        <begin position="9"/>
        <end position="46"/>
    </location>
</feature>
<dbReference type="Pfam" id="PF07862">
    <property type="entry name" value="Nif11"/>
    <property type="match status" value="1"/>
</dbReference>
<dbReference type="NCBIfam" id="TIGR03798">
    <property type="entry name" value="leader_Nif11"/>
    <property type="match status" value="1"/>
</dbReference>
<evidence type="ECO:0000313" key="4">
    <source>
        <dbReference type="Proteomes" id="UP001407405"/>
    </source>
</evidence>
<dbReference type="Proteomes" id="UP001407405">
    <property type="component" value="Unassembled WGS sequence"/>
</dbReference>
<keyword evidence="4" id="KW-1185">Reference proteome</keyword>
<sequence>MLEKMKQMQAKMEANPELVEKLTRQESPEEVQAVLKEVGLDFTEEEVEQLGALLAKQMKAIQGELSEDDLDGVAGGTMEMKFDLNQAAQDMSKFIVTAVDVGKALHSTLQRW</sequence>
<comment type="caution">
    <text evidence="3">The sequence shown here is derived from an EMBL/GenBank/DDBJ whole genome shotgun (WGS) entry which is preliminary data.</text>
</comment>
<proteinExistence type="predicted"/>
<dbReference type="InterPro" id="IPR022516">
    <property type="entry name" value="CHP03798_Ocin"/>
</dbReference>
<name>A0ABU9VW55_9CLOT</name>
<dbReference type="InterPro" id="IPR012903">
    <property type="entry name" value="Nif11"/>
</dbReference>
<protein>
    <submittedName>
        <fullName evidence="3">Nif11-like leader peptide family RiPP</fullName>
    </submittedName>
</protein>
<organism evidence="3 4">
    <name type="scientific">Anoxynatronum sibiricum</name>
    <dbReference type="NCBI Taxonomy" id="210623"/>
    <lineage>
        <taxon>Bacteria</taxon>
        <taxon>Bacillati</taxon>
        <taxon>Bacillota</taxon>
        <taxon>Clostridia</taxon>
        <taxon>Eubacteriales</taxon>
        <taxon>Clostridiaceae</taxon>
        <taxon>Anoxynatronum</taxon>
    </lineage>
</organism>
<feature type="region of interest" description="Disordered" evidence="1">
    <location>
        <begin position="1"/>
        <end position="26"/>
    </location>
</feature>
<evidence type="ECO:0000259" key="2">
    <source>
        <dbReference type="Pfam" id="PF07862"/>
    </source>
</evidence>
<accession>A0ABU9VW55</accession>
<dbReference type="EMBL" id="JBCITM010000015">
    <property type="protein sequence ID" value="MEN1761397.1"/>
    <property type="molecule type" value="Genomic_DNA"/>
</dbReference>
<evidence type="ECO:0000313" key="3">
    <source>
        <dbReference type="EMBL" id="MEN1761397.1"/>
    </source>
</evidence>
<dbReference type="RefSeq" id="WP_343186696.1">
    <property type="nucleotide sequence ID" value="NZ_JBCITM010000015.1"/>
</dbReference>
<evidence type="ECO:0000256" key="1">
    <source>
        <dbReference type="SAM" id="MobiDB-lite"/>
    </source>
</evidence>
<reference evidence="3 4" key="1">
    <citation type="submission" date="2024-04" db="EMBL/GenBank/DDBJ databases">
        <title>Genome sequencing and metabolic network reconstruction of aminoacids and betaine degradation by Anoxynatronum sibiricum.</title>
        <authorList>
            <person name="Detkova E.N."/>
            <person name="Boltjanskaja Y.V."/>
            <person name="Mardanov A.V."/>
            <person name="Kevbrin V."/>
        </authorList>
    </citation>
    <scope>NUCLEOTIDE SEQUENCE [LARGE SCALE GENOMIC DNA]</scope>
    <source>
        <strain evidence="3 4">Z-7981</strain>
    </source>
</reference>